<feature type="transmembrane region" description="Helical" evidence="8">
    <location>
        <begin position="44"/>
        <end position="60"/>
    </location>
</feature>
<keyword evidence="3 8" id="KW-0812">Transmembrane</keyword>
<keyword evidence="6 8" id="KW-0472">Membrane</keyword>
<evidence type="ECO:0000256" key="1">
    <source>
        <dbReference type="ARBA" id="ARBA00004141"/>
    </source>
</evidence>
<dbReference type="GO" id="GO:0005886">
    <property type="term" value="C:plasma membrane"/>
    <property type="evidence" value="ECO:0007669"/>
    <property type="project" value="TreeGrafter"/>
</dbReference>
<evidence type="ECO:0000313" key="11">
    <source>
        <dbReference type="Proteomes" id="UP000000683"/>
    </source>
</evidence>
<dbReference type="KEGG" id="alt:ambt_20890"/>
<dbReference type="PANTHER" id="PTHR11003:SF333">
    <property type="entry name" value="TWIK FAMILY OF POTASSIUM CHANNELS PROTEIN 7"/>
    <property type="match status" value="1"/>
</dbReference>
<dbReference type="PANTHER" id="PTHR11003">
    <property type="entry name" value="POTASSIUM CHANNEL, SUBFAMILY K"/>
    <property type="match status" value="1"/>
</dbReference>
<evidence type="ECO:0000256" key="8">
    <source>
        <dbReference type="SAM" id="Phobius"/>
    </source>
</evidence>
<protein>
    <submittedName>
        <fullName evidence="10">Ion transport, K+ channel</fullName>
    </submittedName>
</protein>
<dbReference type="Proteomes" id="UP000000683">
    <property type="component" value="Chromosome"/>
</dbReference>
<accession>F5Z706</accession>
<keyword evidence="5" id="KW-0406">Ion transport</keyword>
<dbReference type="RefSeq" id="WP_013786576.1">
    <property type="nucleotide sequence ID" value="NC_015554.1"/>
</dbReference>
<dbReference type="InterPro" id="IPR003280">
    <property type="entry name" value="2pore_dom_K_chnl"/>
</dbReference>
<evidence type="ECO:0000259" key="9">
    <source>
        <dbReference type="Pfam" id="PF07885"/>
    </source>
</evidence>
<dbReference type="InterPro" id="IPR013099">
    <property type="entry name" value="K_chnl_dom"/>
</dbReference>
<proteinExistence type="predicted"/>
<dbReference type="Pfam" id="PF07885">
    <property type="entry name" value="Ion_trans_2"/>
    <property type="match status" value="1"/>
</dbReference>
<evidence type="ECO:0000256" key="7">
    <source>
        <dbReference type="ARBA" id="ARBA00023303"/>
    </source>
</evidence>
<dbReference type="GO" id="GO:0030322">
    <property type="term" value="P:stabilization of membrane potential"/>
    <property type="evidence" value="ECO:0007669"/>
    <property type="project" value="TreeGrafter"/>
</dbReference>
<sequence>MDLTITFIKLFAWSLYLVGPILLLLALLIIILGQIVTKIEKWEAFNGLYWSFITATTVGYGDIRPLKKISKILAIFIAFLGILFTGTILAVALKTVSISLEKHIDPVVIERINADLE</sequence>
<keyword evidence="7 10" id="KW-0407">Ion channel</keyword>
<evidence type="ECO:0000256" key="6">
    <source>
        <dbReference type="ARBA" id="ARBA00023136"/>
    </source>
</evidence>
<keyword evidence="2" id="KW-0813">Transport</keyword>
<dbReference type="GO" id="GO:0022841">
    <property type="term" value="F:potassium ion leak channel activity"/>
    <property type="evidence" value="ECO:0007669"/>
    <property type="project" value="TreeGrafter"/>
</dbReference>
<feature type="transmembrane region" description="Helical" evidence="8">
    <location>
        <begin position="72"/>
        <end position="93"/>
    </location>
</feature>
<keyword evidence="11" id="KW-1185">Reference proteome</keyword>
<dbReference type="HOGENOM" id="CLU_161866_1_0_6"/>
<name>F5Z706_ALTNA</name>
<evidence type="ECO:0000256" key="4">
    <source>
        <dbReference type="ARBA" id="ARBA00022989"/>
    </source>
</evidence>
<dbReference type="AlphaFoldDB" id="F5Z706"/>
<dbReference type="OrthoDB" id="9799090at2"/>
<organism evidence="10 11">
    <name type="scientific">Alteromonas naphthalenivorans</name>
    <dbReference type="NCBI Taxonomy" id="715451"/>
    <lineage>
        <taxon>Bacteria</taxon>
        <taxon>Pseudomonadati</taxon>
        <taxon>Pseudomonadota</taxon>
        <taxon>Gammaproteobacteria</taxon>
        <taxon>Alteromonadales</taxon>
        <taxon>Alteromonadaceae</taxon>
        <taxon>Alteromonas/Salinimonas group</taxon>
        <taxon>Alteromonas</taxon>
    </lineage>
</organism>
<dbReference type="eggNOG" id="ENOG50337HK">
    <property type="taxonomic scope" value="Bacteria"/>
</dbReference>
<keyword evidence="4 8" id="KW-1133">Transmembrane helix</keyword>
<evidence type="ECO:0000256" key="3">
    <source>
        <dbReference type="ARBA" id="ARBA00022692"/>
    </source>
</evidence>
<evidence type="ECO:0000256" key="2">
    <source>
        <dbReference type="ARBA" id="ARBA00022448"/>
    </source>
</evidence>
<dbReference type="GO" id="GO:0015271">
    <property type="term" value="F:outward rectifier potassium channel activity"/>
    <property type="evidence" value="ECO:0007669"/>
    <property type="project" value="TreeGrafter"/>
</dbReference>
<reference evidence="10 11" key="1">
    <citation type="journal article" date="2011" name="J. Bacteriol.">
        <title>Complete genome sequence of the polycyclic aromatic hydrocarbon-degrading bacterium Alteromonas sp. strain SN2.</title>
        <authorList>
            <person name="Jin H.M."/>
            <person name="Jeong H."/>
            <person name="Moon E.J."/>
            <person name="Math R.K."/>
            <person name="Lee K."/>
            <person name="Kim H.J."/>
            <person name="Jeon C.O."/>
            <person name="Oh T.K."/>
            <person name="Kim J.F."/>
        </authorList>
    </citation>
    <scope>NUCLEOTIDE SEQUENCE [LARGE SCALE GENOMIC DNA]</scope>
    <source>
        <strain evidence="11">JCM 17741 / KACC 18427 / KCTC 11700BP / SN2</strain>
    </source>
</reference>
<evidence type="ECO:0000313" key="10">
    <source>
        <dbReference type="EMBL" id="AEF05669.1"/>
    </source>
</evidence>
<feature type="domain" description="Potassium channel" evidence="9">
    <location>
        <begin position="25"/>
        <end position="95"/>
    </location>
</feature>
<dbReference type="SUPFAM" id="SSF81324">
    <property type="entry name" value="Voltage-gated potassium channels"/>
    <property type="match status" value="1"/>
</dbReference>
<gene>
    <name evidence="10" type="ordered locus">ambt_20890</name>
</gene>
<dbReference type="EMBL" id="CP002339">
    <property type="protein sequence ID" value="AEF05669.1"/>
    <property type="molecule type" value="Genomic_DNA"/>
</dbReference>
<comment type="subcellular location">
    <subcellularLocation>
        <location evidence="1">Membrane</location>
        <topology evidence="1">Multi-pass membrane protein</topology>
    </subcellularLocation>
</comment>
<feature type="transmembrane region" description="Helical" evidence="8">
    <location>
        <begin position="12"/>
        <end position="32"/>
    </location>
</feature>
<evidence type="ECO:0000256" key="5">
    <source>
        <dbReference type="ARBA" id="ARBA00023065"/>
    </source>
</evidence>
<dbReference type="Gene3D" id="1.10.287.70">
    <property type="match status" value="1"/>
</dbReference>